<sequence>MTAQPEPTWRLTGPVLAGPGPSGTGPGGTSGAVPGPIWAHQGRVTFTEPSHCGPGTATTVEGWVLPGLVDVHCHIGLGPDGPVDSETSRAQAVADLRAGTLLVRDAGSPADTRWLDGDPLAPRIIRAGRHLARPKRYLRHYARELDAVEDLPVAMAQEAARGDGWVKLVGDWIDRSAGPEADLTPLWPRSELIAGVAAAHAAGARVTVHTFATETVDDLLAAGVDCIEHGTGMRADQIGRAAAAGIPVVPTMLQVANFEAIAAQGEAKFPRFAARMRAMYGRRNQQVRDFHDAGVRLLLGTDAGGTIGHGRIADEAAALVEAGIPAADVVAAATWSAREFLGAPGLVEGAPADMIVYPADPRGDISVLAHPRAVFRAGHRIV</sequence>
<reference evidence="3 4" key="1">
    <citation type="submission" date="2020-10" db="EMBL/GenBank/DDBJ databases">
        <title>Haloactinobacterium sp. RN3S43, a bacterium isolated from saline soil.</title>
        <authorList>
            <person name="Sun J.-Q."/>
        </authorList>
    </citation>
    <scope>NUCLEOTIDE SEQUENCE [LARGE SCALE GENOMIC DNA]</scope>
    <source>
        <strain evidence="3 4">RN3S43</strain>
    </source>
</reference>
<proteinExistence type="predicted"/>
<dbReference type="Gene3D" id="2.30.40.10">
    <property type="entry name" value="Urease, subunit C, domain 1"/>
    <property type="match status" value="1"/>
</dbReference>
<dbReference type="AlphaFoldDB" id="A0A7M1SZ90"/>
<dbReference type="SUPFAM" id="SSF51556">
    <property type="entry name" value="Metallo-dependent hydrolases"/>
    <property type="match status" value="1"/>
</dbReference>
<feature type="domain" description="Amidohydrolase-related" evidence="2">
    <location>
        <begin position="63"/>
        <end position="374"/>
    </location>
</feature>
<accession>A0A7M1SZ90</accession>
<gene>
    <name evidence="3" type="ORF">IM660_07415</name>
</gene>
<protein>
    <submittedName>
        <fullName evidence="3">Amidohydrolase family protein</fullName>
    </submittedName>
</protein>
<dbReference type="Gene3D" id="3.20.20.140">
    <property type="entry name" value="Metal-dependent hydrolases"/>
    <property type="match status" value="1"/>
</dbReference>
<evidence type="ECO:0000313" key="3">
    <source>
        <dbReference type="EMBL" id="QOR72062.1"/>
    </source>
</evidence>
<evidence type="ECO:0000256" key="1">
    <source>
        <dbReference type="SAM" id="MobiDB-lite"/>
    </source>
</evidence>
<dbReference type="RefSeq" id="WP_193498707.1">
    <property type="nucleotide sequence ID" value="NZ_CP063169.1"/>
</dbReference>
<dbReference type="Proteomes" id="UP000593758">
    <property type="component" value="Chromosome"/>
</dbReference>
<dbReference type="PANTHER" id="PTHR43135:SF4">
    <property type="entry name" value="AMIDOHYDROLASE-RELATED DOMAIN-CONTAINING PROTEIN"/>
    <property type="match status" value="1"/>
</dbReference>
<dbReference type="Pfam" id="PF01979">
    <property type="entry name" value="Amidohydro_1"/>
    <property type="match status" value="1"/>
</dbReference>
<dbReference type="GO" id="GO:0016810">
    <property type="term" value="F:hydrolase activity, acting on carbon-nitrogen (but not peptide) bonds"/>
    <property type="evidence" value="ECO:0007669"/>
    <property type="project" value="InterPro"/>
</dbReference>
<keyword evidence="4" id="KW-1185">Reference proteome</keyword>
<dbReference type="PANTHER" id="PTHR43135">
    <property type="entry name" value="ALPHA-D-RIBOSE 1-METHYLPHOSPHONATE 5-TRIPHOSPHATE DIPHOSPHATASE"/>
    <property type="match status" value="1"/>
</dbReference>
<evidence type="ECO:0000259" key="2">
    <source>
        <dbReference type="Pfam" id="PF01979"/>
    </source>
</evidence>
<dbReference type="KEGG" id="halt:IM660_07415"/>
<name>A0A7M1SZ90_9MICO</name>
<dbReference type="InterPro" id="IPR011059">
    <property type="entry name" value="Metal-dep_hydrolase_composite"/>
</dbReference>
<evidence type="ECO:0000313" key="4">
    <source>
        <dbReference type="Proteomes" id="UP000593758"/>
    </source>
</evidence>
<keyword evidence="3" id="KW-0378">Hydrolase</keyword>
<dbReference type="InterPro" id="IPR051781">
    <property type="entry name" value="Metallo-dep_Hydrolase"/>
</dbReference>
<dbReference type="InterPro" id="IPR006680">
    <property type="entry name" value="Amidohydro-rel"/>
</dbReference>
<feature type="region of interest" description="Disordered" evidence="1">
    <location>
        <begin position="1"/>
        <end position="32"/>
    </location>
</feature>
<organism evidence="3 4">
    <name type="scientific">Ruania alkalisoli</name>
    <dbReference type="NCBI Taxonomy" id="2779775"/>
    <lineage>
        <taxon>Bacteria</taxon>
        <taxon>Bacillati</taxon>
        <taxon>Actinomycetota</taxon>
        <taxon>Actinomycetes</taxon>
        <taxon>Micrococcales</taxon>
        <taxon>Ruaniaceae</taxon>
        <taxon>Ruania</taxon>
    </lineage>
</organism>
<feature type="compositionally biased region" description="Gly residues" evidence="1">
    <location>
        <begin position="20"/>
        <end position="30"/>
    </location>
</feature>
<dbReference type="EMBL" id="CP063169">
    <property type="protein sequence ID" value="QOR72062.1"/>
    <property type="molecule type" value="Genomic_DNA"/>
</dbReference>
<dbReference type="InterPro" id="IPR032466">
    <property type="entry name" value="Metal_Hydrolase"/>
</dbReference>